<dbReference type="GO" id="GO:0016705">
    <property type="term" value="F:oxidoreductase activity, acting on paired donors, with incorporation or reduction of molecular oxygen"/>
    <property type="evidence" value="ECO:0007669"/>
    <property type="project" value="InterPro"/>
</dbReference>
<dbReference type="InterPro" id="IPR050121">
    <property type="entry name" value="Cytochrome_P450_monoxygenase"/>
</dbReference>
<comment type="cofactor">
    <cofactor evidence="1 12">
        <name>heme</name>
        <dbReference type="ChEBI" id="CHEBI:30413"/>
    </cofactor>
</comment>
<evidence type="ECO:0000256" key="11">
    <source>
        <dbReference type="ARBA" id="ARBA00023136"/>
    </source>
</evidence>
<keyword evidence="5 14" id="KW-0812">Transmembrane</keyword>
<evidence type="ECO:0000256" key="13">
    <source>
        <dbReference type="RuleBase" id="RU000461"/>
    </source>
</evidence>
<sequence length="514" mass="58851">MPNLELWTALSYFTMAEIVVSGLLLYFFTLAVYRLYFSPLAKIPGPKLAALTLWYEFYYDVVLKGQYTWKIGEMHEKYGPIVRINPFEIHINDPDYYNEIYAGPTRRREKWAWSAAMFGNSSSHFGTIPHELHRRRRAPLNPFFSRASVTRLEPMLRQVVEDLSTRLEQFRESQKPVNLRHAFAAVTMDVVTDYAFGTSYKCLEQPDFAPMWAEAIDSVSEQSHMNKQFPIVLQMMRMMPLWVVERTAPDVMRLIKFQMLTLAKDMATQVSLQMSGKSADNKVSDHPTIFHELLQPGALPESEQTLPHLVNEAQSIVAAGQVTTTHYLNTTAYHILAREDVLKRLKAELKEVMSDGSLPSWQALEQLPYLSAVVLEGYRMSHGPVHRLQRVAPDEDLVYKDYVLPPGTPVGMTSIFIHENPSLFPDPRAFKPERWLEPGAKERLSNYLVNFSKGTRGCLGMYLAQAEIYLTLAAVFGRFDMEIFETTRADIDVAHDFFNPQPRKGSVGLRVLVK</sequence>
<feature type="binding site" description="axial binding residue" evidence="12">
    <location>
        <position position="458"/>
    </location>
    <ligand>
        <name>heme</name>
        <dbReference type="ChEBI" id="CHEBI:30413"/>
    </ligand>
    <ligandPart>
        <name>Fe</name>
        <dbReference type="ChEBI" id="CHEBI:18248"/>
    </ligandPart>
</feature>
<proteinExistence type="inferred from homology"/>
<keyword evidence="9 12" id="KW-0408">Iron</keyword>
<dbReference type="SUPFAM" id="SSF48264">
    <property type="entry name" value="Cytochrome P450"/>
    <property type="match status" value="1"/>
</dbReference>
<evidence type="ECO:0000256" key="1">
    <source>
        <dbReference type="ARBA" id="ARBA00001971"/>
    </source>
</evidence>
<evidence type="ECO:0000256" key="2">
    <source>
        <dbReference type="ARBA" id="ARBA00004167"/>
    </source>
</evidence>
<keyword evidence="4 12" id="KW-0349">Heme</keyword>
<dbReference type="GO" id="GO:0004497">
    <property type="term" value="F:monooxygenase activity"/>
    <property type="evidence" value="ECO:0007669"/>
    <property type="project" value="UniProtKB-KW"/>
</dbReference>
<keyword evidence="7 14" id="KW-1133">Transmembrane helix</keyword>
<protein>
    <submittedName>
        <fullName evidence="15">P450 monooxygenase</fullName>
    </submittedName>
</protein>
<comment type="similarity">
    <text evidence="3 13">Belongs to the cytochrome P450 family.</text>
</comment>
<gene>
    <name evidence="15" type="primary">CYP-66</name>
    <name evidence="15" type="ORF">MYCGRDRAFT_36295</name>
</gene>
<dbReference type="STRING" id="336722.F9X464"/>
<comment type="subcellular location">
    <subcellularLocation>
        <location evidence="2">Membrane</location>
        <topology evidence="2">Single-pass membrane protein</topology>
    </subcellularLocation>
</comment>
<evidence type="ECO:0000256" key="9">
    <source>
        <dbReference type="ARBA" id="ARBA00023004"/>
    </source>
</evidence>
<dbReference type="CDD" id="cd11062">
    <property type="entry name" value="CYP58-like"/>
    <property type="match status" value="1"/>
</dbReference>
<dbReference type="EMBL" id="CM001197">
    <property type="protein sequence ID" value="EGP89769.1"/>
    <property type="molecule type" value="Genomic_DNA"/>
</dbReference>
<evidence type="ECO:0000256" key="8">
    <source>
        <dbReference type="ARBA" id="ARBA00023002"/>
    </source>
</evidence>
<feature type="transmembrane region" description="Helical" evidence="14">
    <location>
        <begin position="12"/>
        <end position="33"/>
    </location>
</feature>
<dbReference type="eggNOG" id="KOG0158">
    <property type="taxonomic scope" value="Eukaryota"/>
</dbReference>
<reference evidence="15 16" key="1">
    <citation type="journal article" date="2011" name="PLoS Genet.">
        <title>Finished genome of the fungal wheat pathogen Mycosphaerella graminicola reveals dispensome structure, chromosome plasticity, and stealth pathogenesis.</title>
        <authorList>
            <person name="Goodwin S.B."/>
            <person name="Ben M'barek S."/>
            <person name="Dhillon B."/>
            <person name="Wittenberg A.H.J."/>
            <person name="Crane C.F."/>
            <person name="Hane J.K."/>
            <person name="Foster A.J."/>
            <person name="Van der Lee T.A.J."/>
            <person name="Grimwood J."/>
            <person name="Aerts A."/>
            <person name="Antoniw J."/>
            <person name="Bailey A."/>
            <person name="Bluhm B."/>
            <person name="Bowler J."/>
            <person name="Bristow J."/>
            <person name="van der Burgt A."/>
            <person name="Canto-Canche B."/>
            <person name="Churchill A.C.L."/>
            <person name="Conde-Ferraez L."/>
            <person name="Cools H.J."/>
            <person name="Coutinho P.M."/>
            <person name="Csukai M."/>
            <person name="Dehal P."/>
            <person name="De Wit P."/>
            <person name="Donzelli B."/>
            <person name="van de Geest H.C."/>
            <person name="van Ham R.C.H.J."/>
            <person name="Hammond-Kosack K.E."/>
            <person name="Henrissat B."/>
            <person name="Kilian A."/>
            <person name="Kobayashi A.K."/>
            <person name="Koopmann E."/>
            <person name="Kourmpetis Y."/>
            <person name="Kuzniar A."/>
            <person name="Lindquist E."/>
            <person name="Lombard V."/>
            <person name="Maliepaard C."/>
            <person name="Martins N."/>
            <person name="Mehrabi R."/>
            <person name="Nap J.P.H."/>
            <person name="Ponomarenko A."/>
            <person name="Rudd J.J."/>
            <person name="Salamov A."/>
            <person name="Schmutz J."/>
            <person name="Schouten H.J."/>
            <person name="Shapiro H."/>
            <person name="Stergiopoulos I."/>
            <person name="Torriani S.F.F."/>
            <person name="Tu H."/>
            <person name="de Vries R.P."/>
            <person name="Waalwijk C."/>
            <person name="Ware S.B."/>
            <person name="Wiebenga A."/>
            <person name="Zwiers L.-H."/>
            <person name="Oliver R.P."/>
            <person name="Grigoriev I.V."/>
            <person name="Kema G.H.J."/>
        </authorList>
    </citation>
    <scope>NUCLEOTIDE SEQUENCE [LARGE SCALE GENOMIC DNA]</scope>
    <source>
        <strain evidence="16">CBS 115943 / IPO323</strain>
    </source>
</reference>
<evidence type="ECO:0000256" key="3">
    <source>
        <dbReference type="ARBA" id="ARBA00010617"/>
    </source>
</evidence>
<dbReference type="InterPro" id="IPR017972">
    <property type="entry name" value="Cyt_P450_CS"/>
</dbReference>
<dbReference type="PANTHER" id="PTHR24305:SF157">
    <property type="entry name" value="N-ACETYLTRYPTOPHAN 6-HYDROXYLASE IVOC-RELATED"/>
    <property type="match status" value="1"/>
</dbReference>
<keyword evidence="16" id="KW-1185">Reference proteome</keyword>
<dbReference type="Proteomes" id="UP000008062">
    <property type="component" value="Chromosome 2"/>
</dbReference>
<dbReference type="InterPro" id="IPR036396">
    <property type="entry name" value="Cyt_P450_sf"/>
</dbReference>
<dbReference type="GO" id="GO:0016020">
    <property type="term" value="C:membrane"/>
    <property type="evidence" value="ECO:0007669"/>
    <property type="project" value="UniProtKB-SubCell"/>
</dbReference>
<dbReference type="KEGG" id="ztr:MYCGRDRAFT_36295"/>
<dbReference type="OrthoDB" id="3945418at2759"/>
<dbReference type="GO" id="GO:0005506">
    <property type="term" value="F:iron ion binding"/>
    <property type="evidence" value="ECO:0007669"/>
    <property type="project" value="InterPro"/>
</dbReference>
<dbReference type="GO" id="GO:0020037">
    <property type="term" value="F:heme binding"/>
    <property type="evidence" value="ECO:0007669"/>
    <property type="project" value="InterPro"/>
</dbReference>
<evidence type="ECO:0000313" key="16">
    <source>
        <dbReference type="Proteomes" id="UP000008062"/>
    </source>
</evidence>
<dbReference type="PANTHER" id="PTHR24305">
    <property type="entry name" value="CYTOCHROME P450"/>
    <property type="match status" value="1"/>
</dbReference>
<name>F9X464_ZYMTI</name>
<keyword evidence="10 13" id="KW-0503">Monooxygenase</keyword>
<dbReference type="PROSITE" id="PS00086">
    <property type="entry name" value="CYTOCHROME_P450"/>
    <property type="match status" value="1"/>
</dbReference>
<dbReference type="PRINTS" id="PR00463">
    <property type="entry name" value="EP450I"/>
</dbReference>
<keyword evidence="8 13" id="KW-0560">Oxidoreductase</keyword>
<evidence type="ECO:0000313" key="15">
    <source>
        <dbReference type="EMBL" id="EGP89769.1"/>
    </source>
</evidence>
<keyword evidence="6 12" id="KW-0479">Metal-binding</keyword>
<dbReference type="RefSeq" id="XP_003854793.1">
    <property type="nucleotide sequence ID" value="XM_003854745.1"/>
</dbReference>
<evidence type="ECO:0000256" key="5">
    <source>
        <dbReference type="ARBA" id="ARBA00022692"/>
    </source>
</evidence>
<organism evidence="15 16">
    <name type="scientific">Zymoseptoria tritici (strain CBS 115943 / IPO323)</name>
    <name type="common">Speckled leaf blotch fungus</name>
    <name type="synonym">Septoria tritici</name>
    <dbReference type="NCBI Taxonomy" id="336722"/>
    <lineage>
        <taxon>Eukaryota</taxon>
        <taxon>Fungi</taxon>
        <taxon>Dikarya</taxon>
        <taxon>Ascomycota</taxon>
        <taxon>Pezizomycotina</taxon>
        <taxon>Dothideomycetes</taxon>
        <taxon>Dothideomycetidae</taxon>
        <taxon>Mycosphaerellales</taxon>
        <taxon>Mycosphaerellaceae</taxon>
        <taxon>Zymoseptoria</taxon>
    </lineage>
</organism>
<accession>F9X464</accession>
<evidence type="ECO:0000256" key="14">
    <source>
        <dbReference type="SAM" id="Phobius"/>
    </source>
</evidence>
<dbReference type="OMA" id="QFGWLYT"/>
<keyword evidence="11 14" id="KW-0472">Membrane</keyword>
<evidence type="ECO:0000256" key="4">
    <source>
        <dbReference type="ARBA" id="ARBA00022617"/>
    </source>
</evidence>
<evidence type="ECO:0000256" key="12">
    <source>
        <dbReference type="PIRSR" id="PIRSR602401-1"/>
    </source>
</evidence>
<dbReference type="InterPro" id="IPR002401">
    <property type="entry name" value="Cyt_P450_E_grp-I"/>
</dbReference>
<evidence type="ECO:0000256" key="6">
    <source>
        <dbReference type="ARBA" id="ARBA00022723"/>
    </source>
</evidence>
<evidence type="ECO:0000256" key="10">
    <source>
        <dbReference type="ARBA" id="ARBA00023033"/>
    </source>
</evidence>
<dbReference type="FunFam" id="1.10.630.10:FF:000069">
    <property type="entry name" value="Cytochrome P450, putative (Eurofung)"/>
    <property type="match status" value="1"/>
</dbReference>
<dbReference type="AlphaFoldDB" id="F9X464"/>
<evidence type="ECO:0000256" key="7">
    <source>
        <dbReference type="ARBA" id="ARBA00022989"/>
    </source>
</evidence>
<dbReference type="InterPro" id="IPR001128">
    <property type="entry name" value="Cyt_P450"/>
</dbReference>
<dbReference type="Pfam" id="PF00067">
    <property type="entry name" value="p450"/>
    <property type="match status" value="1"/>
</dbReference>
<dbReference type="InParanoid" id="F9X464"/>
<dbReference type="GeneID" id="13395978"/>
<dbReference type="Gene3D" id="1.10.630.10">
    <property type="entry name" value="Cytochrome P450"/>
    <property type="match status" value="1"/>
</dbReference>
<dbReference type="HOGENOM" id="CLU_001570_14_4_1"/>